<dbReference type="InterPro" id="IPR003647">
    <property type="entry name" value="Intron_nuc_1_rpt"/>
</dbReference>
<dbReference type="InterPro" id="IPR000305">
    <property type="entry name" value="GIY-YIG_endonuc"/>
</dbReference>
<keyword evidence="1" id="KW-0472">Membrane</keyword>
<evidence type="ECO:0000259" key="2">
    <source>
        <dbReference type="SMART" id="SM00465"/>
    </source>
</evidence>
<dbReference type="AlphaFoldDB" id="A0A4Y5MZN9"/>
<feature type="transmembrane region" description="Helical" evidence="1">
    <location>
        <begin position="16"/>
        <end position="37"/>
    </location>
</feature>
<keyword evidence="1" id="KW-0812">Transmembrane</keyword>
<evidence type="ECO:0000313" key="3">
    <source>
        <dbReference type="EMBL" id="QCW06876.1"/>
    </source>
</evidence>
<evidence type="ECO:0000256" key="1">
    <source>
        <dbReference type="SAM" id="Phobius"/>
    </source>
</evidence>
<sequence length="400" mass="47047">MTSKPSRERGINCMPFYWGCNQRYVLSAYILFIFHIFSKNKTNSKRIERLGYNKIQKRFYSSSARKTLKSPESRPYADLYKGRGKPIHESEWVRDNGMERSPFGASWAKEKKDRLPLPDKYTLNYINISDPYNNRNLIKEACKGNRVVYVWTYLVTGICLVGSSSNSVERVLSYFEKKYLFLDNRRGVQFLADYGFKDIQLTIIYLDYHKFTMRDIKILEAYYINVLNSSLNTQKSVYLPPEPLESVLPFINITNRDTAVPIFVYGPDLIRVLYIFNSKTTFYNEFNMHRSTLEDYLDKKNKLFDYFTFSSNLFAESDLDNLLSLNELIELKNSVDNKIPSRGKEVELKDLVLNNELKFNSITQASLYIKKIEGTCDRGVLRNHMNNNTIYKKRWIIKET</sequence>
<protein>
    <recommendedName>
        <fullName evidence="2">GIY-YIG domain-containing protein</fullName>
    </recommendedName>
</protein>
<accession>A0A4Y5MZN9</accession>
<gene>
    <name evidence="3" type="primary">orf400</name>
</gene>
<geneLocation type="mitochondrion" evidence="3"/>
<organism evidence="3">
    <name type="scientific">Orbilia brochopaga</name>
    <dbReference type="NCBI Taxonomy" id="3140254"/>
    <lineage>
        <taxon>Eukaryota</taxon>
        <taxon>Fungi</taxon>
        <taxon>Dikarya</taxon>
        <taxon>Ascomycota</taxon>
        <taxon>Pezizomycotina</taxon>
        <taxon>Orbiliomycetes</taxon>
        <taxon>Orbiliales</taxon>
        <taxon>Orbiliaceae</taxon>
        <taxon>Orbilia</taxon>
    </lineage>
</organism>
<dbReference type="InterPro" id="IPR035901">
    <property type="entry name" value="GIY-YIG_endonuc_sf"/>
</dbReference>
<name>A0A4Y5MZN9_9PEZI</name>
<dbReference type="SUPFAM" id="SSF82771">
    <property type="entry name" value="GIY-YIG endonuclease"/>
    <property type="match status" value="1"/>
</dbReference>
<reference evidence="3" key="1">
    <citation type="submission" date="2019-04" db="EMBL/GenBank/DDBJ databases">
        <authorList>
            <person name="Yu Z."/>
            <person name="Deng C."/>
        </authorList>
    </citation>
    <scope>NUCLEOTIDE SEQUENCE</scope>
</reference>
<dbReference type="SMART" id="SM00497">
    <property type="entry name" value="IENR1"/>
    <property type="match status" value="2"/>
</dbReference>
<proteinExistence type="predicted"/>
<dbReference type="SMART" id="SM00465">
    <property type="entry name" value="GIYc"/>
    <property type="match status" value="1"/>
</dbReference>
<keyword evidence="3" id="KW-0496">Mitochondrion</keyword>
<feature type="domain" description="GIY-YIG" evidence="2">
    <location>
        <begin position="145"/>
        <end position="237"/>
    </location>
</feature>
<dbReference type="EMBL" id="MK820635">
    <property type="protein sequence ID" value="QCW06876.1"/>
    <property type="molecule type" value="Genomic_DNA"/>
</dbReference>
<keyword evidence="1" id="KW-1133">Transmembrane helix</keyword>